<accession>A0ABP7AQF2</accession>
<dbReference type="SUPFAM" id="SSF51430">
    <property type="entry name" value="NAD(P)-linked oxidoreductase"/>
    <property type="match status" value="1"/>
</dbReference>
<comment type="caution">
    <text evidence="3">The sequence shown here is derived from an EMBL/GenBank/DDBJ whole genome shotgun (WGS) entry which is preliminary data.</text>
</comment>
<dbReference type="PANTHER" id="PTHR43364">
    <property type="entry name" value="NADH-SPECIFIC METHYLGLYOXAL REDUCTASE-RELATED"/>
    <property type="match status" value="1"/>
</dbReference>
<reference evidence="4" key="1">
    <citation type="journal article" date="2019" name="Int. J. Syst. Evol. Microbiol.">
        <title>The Global Catalogue of Microorganisms (GCM) 10K type strain sequencing project: providing services to taxonomists for standard genome sequencing and annotation.</title>
        <authorList>
            <consortium name="The Broad Institute Genomics Platform"/>
            <consortium name="The Broad Institute Genome Sequencing Center for Infectious Disease"/>
            <person name="Wu L."/>
            <person name="Ma J."/>
        </authorList>
    </citation>
    <scope>NUCLEOTIDE SEQUENCE [LARGE SCALE GENOMIC DNA]</scope>
    <source>
        <strain evidence="4">JCM 16544</strain>
    </source>
</reference>
<dbReference type="Gene3D" id="3.20.20.100">
    <property type="entry name" value="NADP-dependent oxidoreductase domain"/>
    <property type="match status" value="1"/>
</dbReference>
<evidence type="ECO:0000313" key="3">
    <source>
        <dbReference type="EMBL" id="GAA3638180.1"/>
    </source>
</evidence>
<dbReference type="Pfam" id="PF00248">
    <property type="entry name" value="Aldo_ket_red"/>
    <property type="match status" value="1"/>
</dbReference>
<keyword evidence="1" id="KW-0560">Oxidoreductase</keyword>
<evidence type="ECO:0000313" key="4">
    <source>
        <dbReference type="Proteomes" id="UP001501697"/>
    </source>
</evidence>
<dbReference type="RefSeq" id="WP_344738483.1">
    <property type="nucleotide sequence ID" value="NZ_BAAAYU010000005.1"/>
</dbReference>
<protein>
    <submittedName>
        <fullName evidence="3">Aldo/keto reductase</fullName>
    </submittedName>
</protein>
<feature type="domain" description="NADP-dependent oxidoreductase" evidence="2">
    <location>
        <begin position="24"/>
        <end position="279"/>
    </location>
</feature>
<evidence type="ECO:0000256" key="1">
    <source>
        <dbReference type="ARBA" id="ARBA00023002"/>
    </source>
</evidence>
<proteinExistence type="predicted"/>
<dbReference type="InterPro" id="IPR050523">
    <property type="entry name" value="AKR_Detox_Biosynth"/>
</dbReference>
<dbReference type="InterPro" id="IPR036812">
    <property type="entry name" value="NAD(P)_OxRdtase_dom_sf"/>
</dbReference>
<sequence>MSRGRRTPETTVTVRALRGRIAEGCGRFSTAPEVNHANAVATVRAAYDAGLRVFDTARAYATVGDPLHNERLLTLALRDRDDVIIMTKGGHFRSGVAQWGIDNTPARLRRDVDDSLRALERDRLDLYYLHRADGPVDILESFGALEELRRAGKIGAIGISNATVAQIEVAATACRLTAVQNRLVAGERSDSLRCAERLGLAFFAYSPLGGPAHAKDLPQRFPALAKVAAKRHRSVHALALRGMLADSDAVSAIVGIGSPRRAAETAAVPSTPWDDECARAWAADIDHPRADP</sequence>
<dbReference type="PANTHER" id="PTHR43364:SF4">
    <property type="entry name" value="NAD(P)-LINKED OXIDOREDUCTASE SUPERFAMILY PROTEIN"/>
    <property type="match status" value="1"/>
</dbReference>
<organism evidence="3 4">
    <name type="scientific">Microbacterium awajiense</name>
    <dbReference type="NCBI Taxonomy" id="415214"/>
    <lineage>
        <taxon>Bacteria</taxon>
        <taxon>Bacillati</taxon>
        <taxon>Actinomycetota</taxon>
        <taxon>Actinomycetes</taxon>
        <taxon>Micrococcales</taxon>
        <taxon>Microbacteriaceae</taxon>
        <taxon>Microbacterium</taxon>
    </lineage>
</organism>
<dbReference type="EMBL" id="BAAAYU010000005">
    <property type="protein sequence ID" value="GAA3638180.1"/>
    <property type="molecule type" value="Genomic_DNA"/>
</dbReference>
<gene>
    <name evidence="3" type="ORF">GCM10022200_21980</name>
</gene>
<dbReference type="CDD" id="cd19088">
    <property type="entry name" value="AKR_AKR13B1"/>
    <property type="match status" value="1"/>
</dbReference>
<dbReference type="Proteomes" id="UP001501697">
    <property type="component" value="Unassembled WGS sequence"/>
</dbReference>
<name>A0ABP7AQF2_9MICO</name>
<evidence type="ECO:0000259" key="2">
    <source>
        <dbReference type="Pfam" id="PF00248"/>
    </source>
</evidence>
<keyword evidence="4" id="KW-1185">Reference proteome</keyword>
<dbReference type="InterPro" id="IPR023210">
    <property type="entry name" value="NADP_OxRdtase_dom"/>
</dbReference>